<keyword evidence="2" id="KW-1185">Reference proteome</keyword>
<sequence>MGKTQSRLETNRKNVKLTVVLKSPASAGEGGRGATMNLGLPGRAVVELYRKTQPCIKHKAILYKAQVSSTLVGRAALVKGTFLARRMAPLSSLREHFRRESRTAASIFSTVLVTLVDDVPSYSEQSTLHFVKGPSR</sequence>
<gene>
    <name evidence="1" type="ORF">ALC62_02923</name>
</gene>
<accession>A0A195CZX9</accession>
<dbReference type="EMBL" id="KQ977041">
    <property type="protein sequence ID" value="KYN06162.1"/>
    <property type="molecule type" value="Genomic_DNA"/>
</dbReference>
<protein>
    <submittedName>
        <fullName evidence="1">Uncharacterized protein</fullName>
    </submittedName>
</protein>
<reference evidence="1 2" key="1">
    <citation type="submission" date="2016-03" db="EMBL/GenBank/DDBJ databases">
        <title>Cyphomyrmex costatus WGS genome.</title>
        <authorList>
            <person name="Nygaard S."/>
            <person name="Hu H."/>
            <person name="Boomsma J."/>
            <person name="Zhang G."/>
        </authorList>
    </citation>
    <scope>NUCLEOTIDE SEQUENCE [LARGE SCALE GENOMIC DNA]</scope>
    <source>
        <strain evidence="1">MS0001</strain>
        <tissue evidence="1">Whole body</tissue>
    </source>
</reference>
<name>A0A195CZX9_9HYME</name>
<dbReference type="Proteomes" id="UP000078542">
    <property type="component" value="Unassembled WGS sequence"/>
</dbReference>
<evidence type="ECO:0000313" key="1">
    <source>
        <dbReference type="EMBL" id="KYN06162.1"/>
    </source>
</evidence>
<evidence type="ECO:0000313" key="2">
    <source>
        <dbReference type="Proteomes" id="UP000078542"/>
    </source>
</evidence>
<proteinExistence type="predicted"/>
<dbReference type="AlphaFoldDB" id="A0A195CZX9"/>
<organism evidence="1 2">
    <name type="scientific">Cyphomyrmex costatus</name>
    <dbReference type="NCBI Taxonomy" id="456900"/>
    <lineage>
        <taxon>Eukaryota</taxon>
        <taxon>Metazoa</taxon>
        <taxon>Ecdysozoa</taxon>
        <taxon>Arthropoda</taxon>
        <taxon>Hexapoda</taxon>
        <taxon>Insecta</taxon>
        <taxon>Pterygota</taxon>
        <taxon>Neoptera</taxon>
        <taxon>Endopterygota</taxon>
        <taxon>Hymenoptera</taxon>
        <taxon>Apocrita</taxon>
        <taxon>Aculeata</taxon>
        <taxon>Formicoidea</taxon>
        <taxon>Formicidae</taxon>
        <taxon>Myrmicinae</taxon>
        <taxon>Cyphomyrmex</taxon>
    </lineage>
</organism>